<dbReference type="SUPFAM" id="SSF82171">
    <property type="entry name" value="DPP6 N-terminal domain-like"/>
    <property type="match status" value="1"/>
</dbReference>
<reference evidence="1 2" key="1">
    <citation type="journal article" date="2018" name="Int. J. Food Microbiol.">
        <title>Growth of Carnobacterium spp. isolated from chilled vacuum-packaged meat under relevant acidic conditions.</title>
        <authorList>
            <person name="Zhang P."/>
            <person name="Badoni M."/>
            <person name="Ganzle M."/>
            <person name="Yang X."/>
        </authorList>
    </citation>
    <scope>NUCLEOTIDE SEQUENCE [LARGE SCALE GENOMIC DNA]</scope>
    <source>
        <strain evidence="1 2">B2</strain>
    </source>
</reference>
<gene>
    <name evidence="1" type="ORF">CKN69_04145</name>
</gene>
<evidence type="ECO:0000313" key="2">
    <source>
        <dbReference type="Proteomes" id="UP000297938"/>
    </source>
</evidence>
<proteinExistence type="predicted"/>
<dbReference type="Proteomes" id="UP000297938">
    <property type="component" value="Unassembled WGS sequence"/>
</dbReference>
<name>A0A7Z8D048_CARDV</name>
<sequence length="347" mass="40850">MEMEQILTTKITIDGHFQDCQLYSGHLYLWNDQNNLAIYDWNKWMKSLNKVERVVYYEPRSTEYLHSSLADLEPFLEKTLQFNFPILDSAIFKHTLYYSDITGFYAYSLLDPHATKLTLWDEPVQHISVSKNGRIALSAGENGLFEYDATKKWTLQNTSKIPHTGIYLLNASFASSSEWSGNDLIQYGENPLKESFFLTFGKIKKQLHLVSIQPAEPKLQQVGRFIKEFPLPLSLEKQKQNEGQLFSYETKNRELNQDFQYRSKEIFIKKMPSRLNKSFNQSPQDLSVSESETESHLLIRWKMSPFLQLPKVMKWRVYDRSIYYKNQLHLLQDDELTLYIFTLLETS</sequence>
<organism evidence="1 2">
    <name type="scientific">Carnobacterium divergens</name>
    <name type="common">Lactobacillus divergens</name>
    <dbReference type="NCBI Taxonomy" id="2748"/>
    <lineage>
        <taxon>Bacteria</taxon>
        <taxon>Bacillati</taxon>
        <taxon>Bacillota</taxon>
        <taxon>Bacilli</taxon>
        <taxon>Lactobacillales</taxon>
        <taxon>Carnobacteriaceae</taxon>
        <taxon>Carnobacterium</taxon>
    </lineage>
</organism>
<dbReference type="EMBL" id="NRPP01000007">
    <property type="protein sequence ID" value="TFJ28730.1"/>
    <property type="molecule type" value="Genomic_DNA"/>
</dbReference>
<dbReference type="RefSeq" id="WP_135025775.1">
    <property type="nucleotide sequence ID" value="NZ_JBFUWK010000004.1"/>
</dbReference>
<dbReference type="AlphaFoldDB" id="A0A7Z8D048"/>
<evidence type="ECO:0000313" key="1">
    <source>
        <dbReference type="EMBL" id="TFJ28730.1"/>
    </source>
</evidence>
<protein>
    <submittedName>
        <fullName evidence="1">Uncharacterized protein</fullName>
    </submittedName>
</protein>
<comment type="caution">
    <text evidence="1">The sequence shown here is derived from an EMBL/GenBank/DDBJ whole genome shotgun (WGS) entry which is preliminary data.</text>
</comment>
<accession>A0A7Z8D048</accession>